<reference evidence="2" key="1">
    <citation type="submission" date="2016-07" db="EMBL/GenBank/DDBJ databases">
        <authorList>
            <person name="Florea S."/>
            <person name="Webb J.S."/>
            <person name="Jaromczyk J."/>
            <person name="Schardl C.L."/>
        </authorList>
    </citation>
    <scope>NUCLEOTIDE SEQUENCE [LARGE SCALE GENOMIC DNA]</scope>
    <source>
        <strain evidence="2">KCTC 42131</strain>
    </source>
</reference>
<name>A0A1E8CGF1_9GAMM</name>
<keyword evidence="2" id="KW-1185">Reference proteome</keyword>
<protein>
    <submittedName>
        <fullName evidence="1">Uncharacterized protein</fullName>
    </submittedName>
</protein>
<sequence>MYAVFGMTEMLARKRVKVDGFEKGKPKPLSQIRSEINTKVERMMAGTRTEQLSTVYGVTSCAFQFAELACRQGGVRIEVRRRVADGEPVFDKKKKAYVQRYTWEQVKAFAPAGKQHADCA</sequence>
<dbReference type="OrthoDB" id="8684510at2"/>
<dbReference type="Proteomes" id="UP000175669">
    <property type="component" value="Unassembled WGS sequence"/>
</dbReference>
<evidence type="ECO:0000313" key="2">
    <source>
        <dbReference type="Proteomes" id="UP000175669"/>
    </source>
</evidence>
<accession>A0A1E8CGF1</accession>
<organism evidence="1 2">
    <name type="scientific">Pseudohongiella acticola</name>
    <dbReference type="NCBI Taxonomy" id="1524254"/>
    <lineage>
        <taxon>Bacteria</taxon>
        <taxon>Pseudomonadati</taxon>
        <taxon>Pseudomonadota</taxon>
        <taxon>Gammaproteobacteria</taxon>
        <taxon>Pseudomonadales</taxon>
        <taxon>Pseudohongiellaceae</taxon>
        <taxon>Pseudohongiella</taxon>
    </lineage>
</organism>
<comment type="caution">
    <text evidence="1">The sequence shown here is derived from an EMBL/GenBank/DDBJ whole genome shotgun (WGS) entry which is preliminary data.</text>
</comment>
<proteinExistence type="predicted"/>
<dbReference type="EMBL" id="MASR01000002">
    <property type="protein sequence ID" value="OFE11419.1"/>
    <property type="molecule type" value="Genomic_DNA"/>
</dbReference>
<evidence type="ECO:0000313" key="1">
    <source>
        <dbReference type="EMBL" id="OFE11419.1"/>
    </source>
</evidence>
<gene>
    <name evidence="1" type="ORF">PHACT_12750</name>
</gene>
<dbReference type="AlphaFoldDB" id="A0A1E8CGF1"/>
<dbReference type="STRING" id="1524254.PHACT_12750"/>